<organism evidence="1 2">
    <name type="scientific">Ditylenchus dipsaci</name>
    <dbReference type="NCBI Taxonomy" id="166011"/>
    <lineage>
        <taxon>Eukaryota</taxon>
        <taxon>Metazoa</taxon>
        <taxon>Ecdysozoa</taxon>
        <taxon>Nematoda</taxon>
        <taxon>Chromadorea</taxon>
        <taxon>Rhabditida</taxon>
        <taxon>Tylenchina</taxon>
        <taxon>Tylenchomorpha</taxon>
        <taxon>Sphaerularioidea</taxon>
        <taxon>Anguinidae</taxon>
        <taxon>Anguininae</taxon>
        <taxon>Ditylenchus</taxon>
    </lineage>
</organism>
<dbReference type="Proteomes" id="UP000887574">
    <property type="component" value="Unplaced"/>
</dbReference>
<protein>
    <submittedName>
        <fullName evidence="2">Uncharacterized protein</fullName>
    </submittedName>
</protein>
<keyword evidence="1" id="KW-1185">Reference proteome</keyword>
<accession>A0A915EDN5</accession>
<evidence type="ECO:0000313" key="2">
    <source>
        <dbReference type="WBParaSite" id="jg4198"/>
    </source>
</evidence>
<dbReference type="AlphaFoldDB" id="A0A915EDN5"/>
<evidence type="ECO:0000313" key="1">
    <source>
        <dbReference type="Proteomes" id="UP000887574"/>
    </source>
</evidence>
<reference evidence="2" key="1">
    <citation type="submission" date="2022-11" db="UniProtKB">
        <authorList>
            <consortium name="WormBaseParasite"/>
        </authorList>
    </citation>
    <scope>IDENTIFICATION</scope>
</reference>
<name>A0A915EDN5_9BILA</name>
<proteinExistence type="predicted"/>
<dbReference type="WBParaSite" id="jg4198">
    <property type="protein sequence ID" value="jg4198"/>
    <property type="gene ID" value="jg4198"/>
</dbReference>
<sequence length="79" mass="9320">MQGVELVIDEYESPKRGKATKFKQLDVYESEDLFNAWSSSELSNWKLHESRDLKKSRTDDYMCKYSRLSNYGCQIEAQD</sequence>